<dbReference type="Pfam" id="PF12773">
    <property type="entry name" value="DZR"/>
    <property type="match status" value="1"/>
</dbReference>
<evidence type="ECO:0000313" key="2">
    <source>
        <dbReference type="EMBL" id="GAF86640.1"/>
    </source>
</evidence>
<protein>
    <recommendedName>
        <fullName evidence="1">DZANK-type domain-containing protein</fullName>
    </recommendedName>
</protein>
<evidence type="ECO:0000259" key="1">
    <source>
        <dbReference type="Pfam" id="PF12773"/>
    </source>
</evidence>
<comment type="caution">
    <text evidence="2">The sequence shown here is derived from an EMBL/GenBank/DDBJ whole genome shotgun (WGS) entry which is preliminary data.</text>
</comment>
<dbReference type="EMBL" id="BARS01017667">
    <property type="protein sequence ID" value="GAF86640.1"/>
    <property type="molecule type" value="Genomic_DNA"/>
</dbReference>
<reference evidence="2" key="1">
    <citation type="journal article" date="2014" name="Front. Microbiol.">
        <title>High frequency of phylogenetically diverse reductive dehalogenase-homologous genes in deep subseafloor sedimentary metagenomes.</title>
        <authorList>
            <person name="Kawai M."/>
            <person name="Futagami T."/>
            <person name="Toyoda A."/>
            <person name="Takaki Y."/>
            <person name="Nishi S."/>
            <person name="Hori S."/>
            <person name="Arai W."/>
            <person name="Tsubouchi T."/>
            <person name="Morono Y."/>
            <person name="Uchiyama I."/>
            <person name="Ito T."/>
            <person name="Fujiyama A."/>
            <person name="Inagaki F."/>
            <person name="Takami H."/>
        </authorList>
    </citation>
    <scope>NUCLEOTIDE SEQUENCE</scope>
    <source>
        <strain evidence="2">Expedition CK06-06</strain>
    </source>
</reference>
<organism evidence="2">
    <name type="scientific">marine sediment metagenome</name>
    <dbReference type="NCBI Taxonomy" id="412755"/>
    <lineage>
        <taxon>unclassified sequences</taxon>
        <taxon>metagenomes</taxon>
        <taxon>ecological metagenomes</taxon>
    </lineage>
</organism>
<feature type="non-terminal residue" evidence="2">
    <location>
        <position position="70"/>
    </location>
</feature>
<dbReference type="InterPro" id="IPR038587">
    <property type="entry name" value="Ribosomal_eL40_sf"/>
</dbReference>
<feature type="domain" description="DZANK-type" evidence="1">
    <location>
        <begin position="5"/>
        <end position="48"/>
    </location>
</feature>
<name>X0UDT0_9ZZZZ</name>
<accession>X0UDT0</accession>
<dbReference type="Gene3D" id="4.10.1060.50">
    <property type="match status" value="2"/>
</dbReference>
<gene>
    <name evidence="2" type="ORF">S01H1_28863</name>
</gene>
<dbReference type="InterPro" id="IPR025874">
    <property type="entry name" value="DZR"/>
</dbReference>
<proteinExistence type="predicted"/>
<sequence>MKMKCPKCQAENREDAEFCSDCGIKLEVVCPKCGRSNPTSKNFCDKCGHDLAATKAAAPIDYTEPQSYTP</sequence>
<dbReference type="AlphaFoldDB" id="X0UDT0"/>